<proteinExistence type="predicted"/>
<dbReference type="Gene3D" id="3.30.450.20">
    <property type="entry name" value="PAS domain"/>
    <property type="match status" value="2"/>
</dbReference>
<dbReference type="NCBIfam" id="NF046044">
    <property type="entry name" value="PnpS"/>
    <property type="match status" value="1"/>
</dbReference>
<evidence type="ECO:0000259" key="13">
    <source>
        <dbReference type="PROSITE" id="PS50109"/>
    </source>
</evidence>
<keyword evidence="8" id="KW-0418">Kinase</keyword>
<keyword evidence="9" id="KW-0067">ATP-binding</keyword>
<keyword evidence="6 16" id="KW-0808">Transferase</keyword>
<dbReference type="Gene3D" id="6.10.340.10">
    <property type="match status" value="1"/>
</dbReference>
<dbReference type="FunFam" id="1.10.287.130:FF:000008">
    <property type="entry name" value="Two-component sensor histidine kinase"/>
    <property type="match status" value="1"/>
</dbReference>
<dbReference type="PANTHER" id="PTHR45453">
    <property type="entry name" value="PHOSPHATE REGULON SENSOR PROTEIN PHOR"/>
    <property type="match status" value="1"/>
</dbReference>
<dbReference type="SUPFAM" id="SSF158472">
    <property type="entry name" value="HAMP domain-like"/>
    <property type="match status" value="1"/>
</dbReference>
<feature type="domain" description="Histidine kinase" evidence="13">
    <location>
        <begin position="377"/>
        <end position="593"/>
    </location>
</feature>
<dbReference type="AlphaFoldDB" id="M5E1Q6"/>
<evidence type="ECO:0000256" key="3">
    <source>
        <dbReference type="ARBA" id="ARBA00012438"/>
    </source>
</evidence>
<feature type="domain" description="PAS" evidence="14">
    <location>
        <begin position="253"/>
        <end position="326"/>
    </location>
</feature>
<dbReference type="OrthoDB" id="112712at2"/>
<dbReference type="GO" id="GO:0016036">
    <property type="term" value="P:cellular response to phosphate starvation"/>
    <property type="evidence" value="ECO:0007669"/>
    <property type="project" value="TreeGrafter"/>
</dbReference>
<dbReference type="NCBIfam" id="TIGR00229">
    <property type="entry name" value="sensory_box"/>
    <property type="match status" value="1"/>
</dbReference>
<dbReference type="InterPro" id="IPR000014">
    <property type="entry name" value="PAS"/>
</dbReference>
<evidence type="ECO:0000256" key="7">
    <source>
        <dbReference type="ARBA" id="ARBA00022741"/>
    </source>
</evidence>
<dbReference type="Pfam" id="PF02518">
    <property type="entry name" value="HATPase_c"/>
    <property type="match status" value="1"/>
</dbReference>
<dbReference type="Pfam" id="PF00512">
    <property type="entry name" value="HisKA"/>
    <property type="match status" value="1"/>
</dbReference>
<dbReference type="InterPro" id="IPR003661">
    <property type="entry name" value="HisK_dim/P_dom"/>
</dbReference>
<protein>
    <recommendedName>
        <fullName evidence="3">histidine kinase</fullName>
        <ecNumber evidence="3">2.7.13.3</ecNumber>
    </recommendedName>
</protein>
<dbReference type="Gene3D" id="3.30.565.10">
    <property type="entry name" value="Histidine kinase-like ATPase, C-terminal domain"/>
    <property type="match status" value="1"/>
</dbReference>
<dbReference type="SMART" id="SM00091">
    <property type="entry name" value="PAS"/>
    <property type="match status" value="1"/>
</dbReference>
<dbReference type="RefSeq" id="WP_005489595.1">
    <property type="nucleotide sequence ID" value="NZ_CAUI01000021.1"/>
</dbReference>
<dbReference type="GO" id="GO:0005886">
    <property type="term" value="C:plasma membrane"/>
    <property type="evidence" value="ECO:0007669"/>
    <property type="project" value="UniProtKB-SubCell"/>
</dbReference>
<dbReference type="CDD" id="cd00075">
    <property type="entry name" value="HATPase"/>
    <property type="match status" value="1"/>
</dbReference>
<keyword evidence="12" id="KW-1133">Transmembrane helix</keyword>
<dbReference type="GO" id="GO:0000155">
    <property type="term" value="F:phosphorelay sensor kinase activity"/>
    <property type="evidence" value="ECO:0007669"/>
    <property type="project" value="InterPro"/>
</dbReference>
<dbReference type="PANTHER" id="PTHR45453:SF1">
    <property type="entry name" value="PHOSPHATE REGULON SENSOR PROTEIN PHOR"/>
    <property type="match status" value="1"/>
</dbReference>
<dbReference type="InterPro" id="IPR036097">
    <property type="entry name" value="HisK_dim/P_sf"/>
</dbReference>
<evidence type="ECO:0000256" key="10">
    <source>
        <dbReference type="ARBA" id="ARBA00023012"/>
    </source>
</evidence>
<dbReference type="InterPro" id="IPR005467">
    <property type="entry name" value="His_kinase_dom"/>
</dbReference>
<keyword evidence="7" id="KW-0547">Nucleotide-binding</keyword>
<comment type="caution">
    <text evidence="16">The sequence shown here is derived from an EMBL/GenBank/DDBJ whole genome shotgun (WGS) entry which is preliminary data.</text>
</comment>
<evidence type="ECO:0000256" key="6">
    <source>
        <dbReference type="ARBA" id="ARBA00022679"/>
    </source>
</evidence>
<dbReference type="PROSITE" id="PS50109">
    <property type="entry name" value="HIS_KIN"/>
    <property type="match status" value="1"/>
</dbReference>
<evidence type="ECO:0000256" key="2">
    <source>
        <dbReference type="ARBA" id="ARBA00004236"/>
    </source>
</evidence>
<dbReference type="SUPFAM" id="SSF55874">
    <property type="entry name" value="ATPase domain of HSP90 chaperone/DNA topoisomerase II/histidine kinase"/>
    <property type="match status" value="1"/>
</dbReference>
<dbReference type="STRING" id="1293054.HSACCH_01971"/>
<dbReference type="InterPro" id="IPR035965">
    <property type="entry name" value="PAS-like_dom_sf"/>
</dbReference>
<evidence type="ECO:0000259" key="14">
    <source>
        <dbReference type="PROSITE" id="PS50112"/>
    </source>
</evidence>
<comment type="subcellular location">
    <subcellularLocation>
        <location evidence="2">Cell membrane</location>
    </subcellularLocation>
</comment>
<feature type="transmembrane region" description="Helical" evidence="12">
    <location>
        <begin position="12"/>
        <end position="32"/>
    </location>
</feature>
<dbReference type="InterPro" id="IPR003660">
    <property type="entry name" value="HAMP_dom"/>
</dbReference>
<dbReference type="InterPro" id="IPR036890">
    <property type="entry name" value="HATPase_C_sf"/>
</dbReference>
<dbReference type="EC" id="2.7.13.3" evidence="3"/>
<dbReference type="eggNOG" id="COG5002">
    <property type="taxonomic scope" value="Bacteria"/>
</dbReference>
<organism evidence="16 17">
    <name type="scientific">Halanaerobium saccharolyticum subsp. saccharolyticum DSM 6643</name>
    <dbReference type="NCBI Taxonomy" id="1293054"/>
    <lineage>
        <taxon>Bacteria</taxon>
        <taxon>Bacillati</taxon>
        <taxon>Bacillota</taxon>
        <taxon>Clostridia</taxon>
        <taxon>Halanaerobiales</taxon>
        <taxon>Halanaerobiaceae</taxon>
        <taxon>Halanaerobium</taxon>
    </lineage>
</organism>
<dbReference type="InterPro" id="IPR031967">
    <property type="entry name" value="PhoR_single_Cache-like_dom"/>
</dbReference>
<sequence length="593" mass="68276">MLKWNKLGIKNRLIIIFIVIQLLIIGLSFYYFSTNHREFYLEQEKISLEHYSELMLNDIETAEIKNESLSLEKKAADWADDSETRITIIAADGKVLADSHYDITEMDNHRNRPEISEAIRSRSSGNEIRYSETIGEEMLYYAVAIIDKGEIIGILRTARPLEFIRSVLIEDIKSYLFFFIILAVITIFLGWRLTYSIVKPLETVTETAEKISEGDLAQRIPVRRYNSEIEKLARMFNFMADELEDKIIEISQEKNKIEAILESMVDGVIAVDESGEISLINTAARRIFNIEAEEIEGKSLITTLFNHRIDMYLQRAFDTKESIKREIKYKNPDEKIIQATFIPLLDDEKKVNGGLIVLTDITELRKLETVRNDFVANVSHELRTPLTSMVGYLDTLLESNIQDPETRDRFLKIIKEETDRLSILIKDLLNLSKIESKSFDLKVDNFEEILNKVVNLLKKNAEDKDIKLKVEIADELPPVYMVREQIKQVLINLIDNAIKYTPEGGKIKINVEEEGDKVYFSVKDSGMGIPKADQERIFERFYRVDKARSRSLGGTGIGLSIVRNIIKQHGSNIQVKSREGVGSEFFFYLKSAK</sequence>
<reference evidence="17" key="1">
    <citation type="journal article" date="2013" name="Genome Announc.">
        <title>Genome Sequence of Halanaerobium saccharolyticum subsp. saccharolyticum Strain DSM 6643T, a Halophilic Hydrogen-Producing Bacterium.</title>
        <authorList>
            <person name="Kivisto A."/>
            <person name="Larjo A."/>
            <person name="Ciranna A."/>
            <person name="Santala V."/>
            <person name="Roos C."/>
            <person name="Karp M."/>
        </authorList>
    </citation>
    <scope>NUCLEOTIDE SEQUENCE [LARGE SCALE GENOMIC DNA]</scope>
    <source>
        <strain evidence="17">DSM 6643</strain>
    </source>
</reference>
<dbReference type="InParanoid" id="M5E1Q6"/>
<dbReference type="InterPro" id="IPR013656">
    <property type="entry name" value="PAS_4"/>
</dbReference>
<dbReference type="FunFam" id="3.30.565.10:FF:000006">
    <property type="entry name" value="Sensor histidine kinase WalK"/>
    <property type="match status" value="1"/>
</dbReference>
<dbReference type="SUPFAM" id="SSF47384">
    <property type="entry name" value="Homodimeric domain of signal transducing histidine kinase"/>
    <property type="match status" value="1"/>
</dbReference>
<dbReference type="Gene3D" id="1.10.287.130">
    <property type="match status" value="1"/>
</dbReference>
<dbReference type="CDD" id="cd06225">
    <property type="entry name" value="HAMP"/>
    <property type="match status" value="1"/>
</dbReference>
<accession>M5E1Q6</accession>
<dbReference type="EMBL" id="CAUI01000021">
    <property type="protein sequence ID" value="CCU80255.1"/>
    <property type="molecule type" value="Genomic_DNA"/>
</dbReference>
<evidence type="ECO:0000256" key="9">
    <source>
        <dbReference type="ARBA" id="ARBA00022840"/>
    </source>
</evidence>
<evidence type="ECO:0000256" key="1">
    <source>
        <dbReference type="ARBA" id="ARBA00000085"/>
    </source>
</evidence>
<dbReference type="SMART" id="SM00388">
    <property type="entry name" value="HisKA"/>
    <property type="match status" value="1"/>
</dbReference>
<keyword evidence="17" id="KW-1185">Reference proteome</keyword>
<evidence type="ECO:0000259" key="15">
    <source>
        <dbReference type="PROSITE" id="PS50885"/>
    </source>
</evidence>
<dbReference type="Pfam" id="PF08448">
    <property type="entry name" value="PAS_4"/>
    <property type="match status" value="1"/>
</dbReference>
<evidence type="ECO:0000256" key="5">
    <source>
        <dbReference type="ARBA" id="ARBA00022553"/>
    </source>
</evidence>
<keyword evidence="11 12" id="KW-0472">Membrane</keyword>
<dbReference type="Pfam" id="PF00672">
    <property type="entry name" value="HAMP"/>
    <property type="match status" value="1"/>
</dbReference>
<dbReference type="InterPro" id="IPR004358">
    <property type="entry name" value="Sig_transdc_His_kin-like_C"/>
</dbReference>
<keyword evidence="5" id="KW-0597">Phosphoprotein</keyword>
<dbReference type="GO" id="GO:0004721">
    <property type="term" value="F:phosphoprotein phosphatase activity"/>
    <property type="evidence" value="ECO:0007669"/>
    <property type="project" value="TreeGrafter"/>
</dbReference>
<dbReference type="PROSITE" id="PS50112">
    <property type="entry name" value="PAS"/>
    <property type="match status" value="1"/>
</dbReference>
<evidence type="ECO:0000313" key="16">
    <source>
        <dbReference type="EMBL" id="CCU80255.1"/>
    </source>
</evidence>
<dbReference type="CDD" id="cd00130">
    <property type="entry name" value="PAS"/>
    <property type="match status" value="1"/>
</dbReference>
<dbReference type="Proteomes" id="UP000012063">
    <property type="component" value="Unassembled WGS sequence"/>
</dbReference>
<dbReference type="SMART" id="SM00304">
    <property type="entry name" value="HAMP"/>
    <property type="match status" value="1"/>
</dbReference>
<dbReference type="FunCoup" id="M5E1Q6">
    <property type="interactions" value="249"/>
</dbReference>
<evidence type="ECO:0000313" key="17">
    <source>
        <dbReference type="Proteomes" id="UP000012063"/>
    </source>
</evidence>
<dbReference type="SMART" id="SM00387">
    <property type="entry name" value="HATPase_c"/>
    <property type="match status" value="1"/>
</dbReference>
<evidence type="ECO:0000256" key="4">
    <source>
        <dbReference type="ARBA" id="ARBA00022475"/>
    </source>
</evidence>
<comment type="catalytic activity">
    <reaction evidence="1">
        <text>ATP + protein L-histidine = ADP + protein N-phospho-L-histidine.</text>
        <dbReference type="EC" id="2.7.13.3"/>
    </reaction>
</comment>
<dbReference type="Pfam" id="PF16736">
    <property type="entry name" value="sCache_like"/>
    <property type="match status" value="1"/>
</dbReference>
<gene>
    <name evidence="16" type="ORF">HSACCH_01971</name>
</gene>
<dbReference type="InterPro" id="IPR003594">
    <property type="entry name" value="HATPase_dom"/>
</dbReference>
<evidence type="ECO:0000256" key="8">
    <source>
        <dbReference type="ARBA" id="ARBA00022777"/>
    </source>
</evidence>
<keyword evidence="4" id="KW-1003">Cell membrane</keyword>
<keyword evidence="10" id="KW-0902">Two-component regulatory system</keyword>
<dbReference type="CDD" id="cd00082">
    <property type="entry name" value="HisKA"/>
    <property type="match status" value="1"/>
</dbReference>
<dbReference type="GO" id="GO:0005524">
    <property type="term" value="F:ATP binding"/>
    <property type="evidence" value="ECO:0007669"/>
    <property type="project" value="UniProtKB-KW"/>
</dbReference>
<dbReference type="PROSITE" id="PS50885">
    <property type="entry name" value="HAMP"/>
    <property type="match status" value="1"/>
</dbReference>
<dbReference type="PRINTS" id="PR00344">
    <property type="entry name" value="BCTRLSENSOR"/>
</dbReference>
<keyword evidence="12" id="KW-0812">Transmembrane</keyword>
<evidence type="ECO:0000256" key="11">
    <source>
        <dbReference type="ARBA" id="ARBA00023136"/>
    </source>
</evidence>
<dbReference type="InterPro" id="IPR050351">
    <property type="entry name" value="BphY/WalK/GraS-like"/>
</dbReference>
<feature type="transmembrane region" description="Helical" evidence="12">
    <location>
        <begin position="175"/>
        <end position="193"/>
    </location>
</feature>
<dbReference type="SUPFAM" id="SSF55785">
    <property type="entry name" value="PYP-like sensor domain (PAS domain)"/>
    <property type="match status" value="1"/>
</dbReference>
<evidence type="ECO:0000256" key="12">
    <source>
        <dbReference type="SAM" id="Phobius"/>
    </source>
</evidence>
<name>M5E1Q6_9FIRM</name>
<feature type="domain" description="HAMP" evidence="15">
    <location>
        <begin position="195"/>
        <end position="248"/>
    </location>
</feature>